<name>K0IGN7_NITGG</name>
<proteinExistence type="predicted"/>
<dbReference type="EMBL" id="CP002408">
    <property type="protein sequence ID" value="AFU56972.1"/>
    <property type="molecule type" value="Genomic_DNA"/>
</dbReference>
<dbReference type="OrthoDB" id="376812at2157"/>
<evidence type="ECO:0000313" key="2">
    <source>
        <dbReference type="EMBL" id="AFU56972.1"/>
    </source>
</evidence>
<reference evidence="2 3" key="1">
    <citation type="journal article" date="2012" name="Environ. Microbiol.">
        <title>The genome of the ammonia-oxidizing Candidatus Nitrososphaera gargensis: insights into metabolic versatility and environmental adaptations.</title>
        <authorList>
            <person name="Spang A."/>
            <person name="Poehlein A."/>
            <person name="Offre P."/>
            <person name="Zumbragel S."/>
            <person name="Haider S."/>
            <person name="Rychlik N."/>
            <person name="Nowka B."/>
            <person name="Schmeisser C."/>
            <person name="Lebedeva E.V."/>
            <person name="Rattei T."/>
            <person name="Bohm C."/>
            <person name="Schmid M."/>
            <person name="Galushko A."/>
            <person name="Hatzenpichler R."/>
            <person name="Weinmaier T."/>
            <person name="Daniel R."/>
            <person name="Schleper C."/>
            <person name="Spieck E."/>
            <person name="Streit W."/>
            <person name="Wagner M."/>
        </authorList>
    </citation>
    <scope>NUCLEOTIDE SEQUENCE [LARGE SCALE GENOMIC DNA]</scope>
    <source>
        <strain evidence="3">Ga9.2</strain>
    </source>
</reference>
<keyword evidence="1" id="KW-1133">Transmembrane helix</keyword>
<dbReference type="HOGENOM" id="CLU_1346448_0_0_2"/>
<keyword evidence="3" id="KW-1185">Reference proteome</keyword>
<dbReference type="Proteomes" id="UP000008037">
    <property type="component" value="Chromosome"/>
</dbReference>
<feature type="transmembrane region" description="Helical" evidence="1">
    <location>
        <begin position="83"/>
        <end position="103"/>
    </location>
</feature>
<feature type="transmembrane region" description="Helical" evidence="1">
    <location>
        <begin position="172"/>
        <end position="193"/>
    </location>
</feature>
<evidence type="ECO:0000256" key="1">
    <source>
        <dbReference type="SAM" id="Phobius"/>
    </source>
</evidence>
<dbReference type="InParanoid" id="K0IGN7"/>
<dbReference type="RefSeq" id="WP_015017545.1">
    <property type="nucleotide sequence ID" value="NC_018719.1"/>
</dbReference>
<organism evidence="2 3">
    <name type="scientific">Nitrososphaera gargensis (strain Ga9.2)</name>
    <dbReference type="NCBI Taxonomy" id="1237085"/>
    <lineage>
        <taxon>Archaea</taxon>
        <taxon>Nitrososphaerota</taxon>
        <taxon>Nitrososphaeria</taxon>
        <taxon>Nitrososphaerales</taxon>
        <taxon>Nitrososphaeraceae</taxon>
        <taxon>Nitrososphaera</taxon>
    </lineage>
</organism>
<feature type="transmembrane region" description="Helical" evidence="1">
    <location>
        <begin position="119"/>
        <end position="140"/>
    </location>
</feature>
<dbReference type="BioCyc" id="CNIT1237085:G1324-22-MONOMER"/>
<sequence length="203" mass="23382">MVTDEDHSRHVSKREHIAKHLGARKIEFIATTIIGVVFAVSFAHLEYYYIKDPALQISNGEVLVTDSNFDRSRETEPIIGNMYQYHLFPMLFIFVLISFAALWDDMSFKLLGRHKRIKAMFIGFANLITAIVVEDFAWFVNRWAVPLESDPKGGLLMQWTDWTSMHMGAIDFGSFVVPTWYLIAVALAALAYYGGFRKHDRLR</sequence>
<dbReference type="GeneID" id="13796198"/>
<accession>K0IGN7</accession>
<evidence type="ECO:0000313" key="3">
    <source>
        <dbReference type="Proteomes" id="UP000008037"/>
    </source>
</evidence>
<gene>
    <name evidence="2" type="ordered locus">Ngar_c00220</name>
</gene>
<keyword evidence="1" id="KW-0812">Transmembrane</keyword>
<keyword evidence="1" id="KW-0472">Membrane</keyword>
<dbReference type="AlphaFoldDB" id="K0IGN7"/>
<protein>
    <submittedName>
        <fullName evidence="2">Uncharacterized protein</fullName>
    </submittedName>
</protein>
<dbReference type="KEGG" id="nga:Ngar_c00220"/>
<feature type="transmembrane region" description="Helical" evidence="1">
    <location>
        <begin position="28"/>
        <end position="50"/>
    </location>
</feature>